<dbReference type="CDD" id="cd08638">
    <property type="entry name" value="DNA_pol_A_theta"/>
    <property type="match status" value="1"/>
</dbReference>
<dbReference type="InterPro" id="IPR043502">
    <property type="entry name" value="DNA/RNA_pol_sf"/>
</dbReference>
<dbReference type="STRING" id="34508.A0A4U5M8A0"/>
<dbReference type="Proteomes" id="UP000298663">
    <property type="component" value="Unassembled WGS sequence"/>
</dbReference>
<dbReference type="PANTHER" id="PTHR10133:SF62">
    <property type="entry name" value="DNA POLYMERASE THETA"/>
    <property type="match status" value="1"/>
</dbReference>
<dbReference type="PANTHER" id="PTHR10133">
    <property type="entry name" value="DNA POLYMERASE I"/>
    <property type="match status" value="1"/>
</dbReference>
<dbReference type="Gene3D" id="1.20.1060.10">
    <property type="entry name" value="Taq DNA Polymerase, Chain T, domain 4"/>
    <property type="match status" value="1"/>
</dbReference>
<dbReference type="SMART" id="SM00482">
    <property type="entry name" value="POLAc"/>
    <property type="match status" value="1"/>
</dbReference>
<gene>
    <name evidence="8" type="ORF">L596_025615</name>
</gene>
<comment type="caution">
    <text evidence="8">The sequence shown here is derived from an EMBL/GenBank/DDBJ whole genome shotgun (WGS) entry which is preliminary data.</text>
</comment>
<dbReference type="Gene3D" id="1.10.150.20">
    <property type="entry name" value="5' to 3' exonuclease, C-terminal subdomain"/>
    <property type="match status" value="1"/>
</dbReference>
<feature type="compositionally biased region" description="Basic and acidic residues" evidence="6">
    <location>
        <begin position="358"/>
        <end position="382"/>
    </location>
</feature>
<dbReference type="Gene3D" id="1.10.3380.20">
    <property type="match status" value="1"/>
</dbReference>
<keyword evidence="4" id="KW-0239">DNA-directed DNA polymerase</keyword>
<evidence type="ECO:0000313" key="9">
    <source>
        <dbReference type="Proteomes" id="UP000298663"/>
    </source>
</evidence>
<dbReference type="FunFam" id="1.10.150.20:FF:000070">
    <property type="entry name" value="DNA polymerase I, putative"/>
    <property type="match status" value="1"/>
</dbReference>
<keyword evidence="3" id="KW-0548">Nucleotidyltransferase</keyword>
<dbReference type="OrthoDB" id="2320933at2759"/>
<dbReference type="PROSITE" id="PS00447">
    <property type="entry name" value="DNA_POLYMERASE_A"/>
    <property type="match status" value="1"/>
</dbReference>
<dbReference type="AlphaFoldDB" id="A0A4U5M8A0"/>
<dbReference type="Gene3D" id="3.30.70.370">
    <property type="match status" value="1"/>
</dbReference>
<evidence type="ECO:0000256" key="5">
    <source>
        <dbReference type="ARBA" id="ARBA00049244"/>
    </source>
</evidence>
<keyword evidence="2" id="KW-0808">Transferase</keyword>
<dbReference type="Pfam" id="PF21099">
    <property type="entry name" value="POLQ_helical"/>
    <property type="match status" value="1"/>
</dbReference>
<feature type="domain" description="DNA-directed DNA polymerase family A palm" evidence="7">
    <location>
        <begin position="949"/>
        <end position="1153"/>
    </location>
</feature>
<evidence type="ECO:0000256" key="6">
    <source>
        <dbReference type="SAM" id="MobiDB-lite"/>
    </source>
</evidence>
<sequence length="1192" mass="133079">MRRSRRRLVLEAVCSGLCESLQDLKALFDLTLYGTCDPLEAEIEALSRDHYIHQNLQNVEGSQLGRATLSSSLTPEIALFVYRDLKKAMQGLCLESELHMLYLVTPFNNSAIWNNYVNWDRFHGLWLKLTPDCKRVAKSIGVEERFLMLRARGTYVDPDNPMLQIHLRFLSTMALMELIEEKPLDEVAKKFGIARGHLQSLQQQSATYACMVVAFCDRLGWIYMKTLLDGFAERLAFGVRKDLTELVRIDGIDASRARAFHSAGISSASALATTDSQSVVAILRRAVPFSGTCSHGRNSWLAGEPPMSDVDAAKEMIHRARAHIAANLKLMGLFSSSAIEGLLKAEGGTEEPEIEAEDKDKASEVPEEVKEEAKKTFQKESLDSGNVEDFQSQFDEHLEDPEEAAETAKLDETLLDGDSLMLIPTQVPKPAPEEVVDSFLSHEDDYLIDKNPKSVFVDSFLVDDAALFTQMKPKESLEAESASMALSEALGELSFEKPKRTPARKSLARLALDNSRRGTLEVNTSLNTSTSSLGLNRSEDLFSSPSPDSRNLKKRVRNSSVTASPTLKSPCPKASKMSSFRTSPEEARFEIVDVCESNFTWNAFLSDVFAWTQVGISLCFSGRKKSLVGLSFCSSESTPKFLTISESAVCGNEAEELQYPSCTPAQSISTHEKIRFVFDLLESTQPKFFGDFLATMRSLRALNVLSAGITVPKIKNCICLKTLAYLQQVPMMQRGSALWNLALKFTWPPYLELQKLPCTSARIQSAALSYVAARIYAKIEALTTSATKRSVDLELKSVELLAEMEWTGFRLNRQLCQNMTTKVLREMEALEAEGAKLAGCAFSFESPRRVAEILFVKLGIPTPPDAKGKTHFATNSNVLKQIQHPLARVVLRWRKLQNALTCSLRVLQSAVGIDGRIHTFFDHLVATGRVISTNPNVQNIPKEEALVDGKSIRSLFTAADSMVLLAADFSQLELRVLAHLTQDRNLRTILNEPSGDVFESMCQRWNSDPSVRTKVDRQKAKQLCYAMIYGMGVTTLAEELKVNRQEAQELMSSFFRQFPKVRVWIDERVRICRERGFVDTMLGRKRPLSDIISGIQKDRAKAERQAVNSTIQGTASEIFKLALLQIREKLKSVEGRIVMQIHDEVIVEVPTKAKNESARIVRSCMEAACTDFSVRLPVKISSGPDWGSLRKM</sequence>
<accession>A0A4U5M8A0</accession>
<dbReference type="Pfam" id="PF00476">
    <property type="entry name" value="DNA_pol_A"/>
    <property type="match status" value="1"/>
</dbReference>
<evidence type="ECO:0000256" key="3">
    <source>
        <dbReference type="ARBA" id="ARBA00022695"/>
    </source>
</evidence>
<dbReference type="InterPro" id="IPR019760">
    <property type="entry name" value="DNA-dir_DNA_pol_A_CS"/>
</dbReference>
<dbReference type="EMBL" id="AZBU02000009">
    <property type="protein sequence ID" value="TKR65171.1"/>
    <property type="molecule type" value="Genomic_DNA"/>
</dbReference>
<dbReference type="GO" id="GO:0003677">
    <property type="term" value="F:DNA binding"/>
    <property type="evidence" value="ECO:0007669"/>
    <property type="project" value="InterPro"/>
</dbReference>
<dbReference type="InterPro" id="IPR048960">
    <property type="entry name" value="POLQ-like_helical"/>
</dbReference>
<evidence type="ECO:0000313" key="8">
    <source>
        <dbReference type="EMBL" id="TKR65171.1"/>
    </source>
</evidence>
<reference evidence="8 9" key="2">
    <citation type="journal article" date="2019" name="G3 (Bethesda)">
        <title>Hybrid Assembly of the Genome of the Entomopathogenic Nematode Steinernema carpocapsae Identifies the X-Chromosome.</title>
        <authorList>
            <person name="Serra L."/>
            <person name="Macchietto M."/>
            <person name="Macias-Munoz A."/>
            <person name="McGill C.J."/>
            <person name="Rodriguez I.M."/>
            <person name="Rodriguez B."/>
            <person name="Murad R."/>
            <person name="Mortazavi A."/>
        </authorList>
    </citation>
    <scope>NUCLEOTIDE SEQUENCE [LARGE SCALE GENOMIC DNA]</scope>
    <source>
        <strain evidence="8 9">ALL</strain>
    </source>
</reference>
<evidence type="ECO:0000256" key="2">
    <source>
        <dbReference type="ARBA" id="ARBA00022679"/>
    </source>
</evidence>
<keyword evidence="9" id="KW-1185">Reference proteome</keyword>
<dbReference type="GO" id="GO:0003887">
    <property type="term" value="F:DNA-directed DNA polymerase activity"/>
    <property type="evidence" value="ECO:0007669"/>
    <property type="project" value="UniProtKB-KW"/>
</dbReference>
<comment type="catalytic activity">
    <reaction evidence="5">
        <text>DNA(n) + a 2'-deoxyribonucleoside 5'-triphosphate = DNA(n+1) + diphosphate</text>
        <dbReference type="Rhea" id="RHEA:22508"/>
        <dbReference type="Rhea" id="RHEA-COMP:17339"/>
        <dbReference type="Rhea" id="RHEA-COMP:17340"/>
        <dbReference type="ChEBI" id="CHEBI:33019"/>
        <dbReference type="ChEBI" id="CHEBI:61560"/>
        <dbReference type="ChEBI" id="CHEBI:173112"/>
        <dbReference type="EC" id="2.7.7.7"/>
    </reaction>
</comment>
<evidence type="ECO:0000256" key="1">
    <source>
        <dbReference type="ARBA" id="ARBA00012417"/>
    </source>
</evidence>
<dbReference type="GO" id="GO:0006261">
    <property type="term" value="P:DNA-templated DNA replication"/>
    <property type="evidence" value="ECO:0007669"/>
    <property type="project" value="InterPro"/>
</dbReference>
<dbReference type="EC" id="2.7.7.7" evidence="1"/>
<dbReference type="SUPFAM" id="SSF158702">
    <property type="entry name" value="Sec63 N-terminal domain-like"/>
    <property type="match status" value="1"/>
</dbReference>
<reference evidence="8 9" key="1">
    <citation type="journal article" date="2015" name="Genome Biol.">
        <title>Comparative genomics of Steinernema reveals deeply conserved gene regulatory networks.</title>
        <authorList>
            <person name="Dillman A.R."/>
            <person name="Macchietto M."/>
            <person name="Porter C.F."/>
            <person name="Rogers A."/>
            <person name="Williams B."/>
            <person name="Antoshechkin I."/>
            <person name="Lee M.M."/>
            <person name="Goodwin Z."/>
            <person name="Lu X."/>
            <person name="Lewis E.E."/>
            <person name="Goodrich-Blair H."/>
            <person name="Stock S.P."/>
            <person name="Adams B.J."/>
            <person name="Sternberg P.W."/>
            <person name="Mortazavi A."/>
        </authorList>
    </citation>
    <scope>NUCLEOTIDE SEQUENCE [LARGE SCALE GENOMIC DNA]</scope>
    <source>
        <strain evidence="8 9">ALL</strain>
    </source>
</reference>
<evidence type="ECO:0000259" key="7">
    <source>
        <dbReference type="SMART" id="SM00482"/>
    </source>
</evidence>
<feature type="region of interest" description="Disordered" evidence="6">
    <location>
        <begin position="537"/>
        <end position="579"/>
    </location>
</feature>
<name>A0A4U5M8A0_STECR</name>
<dbReference type="PRINTS" id="PR00868">
    <property type="entry name" value="DNAPOLI"/>
</dbReference>
<feature type="compositionally biased region" description="Acidic residues" evidence="6">
    <location>
        <begin position="348"/>
        <end position="357"/>
    </location>
</feature>
<protein>
    <recommendedName>
        <fullName evidence="1">DNA-directed DNA polymerase</fullName>
        <ecNumber evidence="1">2.7.7.7</ecNumber>
    </recommendedName>
</protein>
<proteinExistence type="predicted"/>
<feature type="compositionally biased region" description="Polar residues" evidence="6">
    <location>
        <begin position="558"/>
        <end position="567"/>
    </location>
</feature>
<dbReference type="InterPro" id="IPR002298">
    <property type="entry name" value="DNA_polymerase_A"/>
</dbReference>
<evidence type="ECO:0000256" key="4">
    <source>
        <dbReference type="ARBA" id="ARBA00022932"/>
    </source>
</evidence>
<feature type="region of interest" description="Disordered" evidence="6">
    <location>
        <begin position="346"/>
        <end position="386"/>
    </location>
</feature>
<dbReference type="SUPFAM" id="SSF56672">
    <property type="entry name" value="DNA/RNA polymerases"/>
    <property type="match status" value="1"/>
</dbReference>
<dbReference type="GO" id="GO:0097681">
    <property type="term" value="P:double-strand break repair via alternative nonhomologous end joining"/>
    <property type="evidence" value="ECO:0007669"/>
    <property type="project" value="TreeGrafter"/>
</dbReference>
<organism evidence="8 9">
    <name type="scientific">Steinernema carpocapsae</name>
    <name type="common">Entomopathogenic nematode</name>
    <dbReference type="NCBI Taxonomy" id="34508"/>
    <lineage>
        <taxon>Eukaryota</taxon>
        <taxon>Metazoa</taxon>
        <taxon>Ecdysozoa</taxon>
        <taxon>Nematoda</taxon>
        <taxon>Chromadorea</taxon>
        <taxon>Rhabditida</taxon>
        <taxon>Tylenchina</taxon>
        <taxon>Panagrolaimomorpha</taxon>
        <taxon>Strongyloidoidea</taxon>
        <taxon>Steinernematidae</taxon>
        <taxon>Steinernema</taxon>
    </lineage>
</organism>
<dbReference type="InterPro" id="IPR001098">
    <property type="entry name" value="DNA-dir_DNA_pol_A_palm_dom"/>
</dbReference>